<dbReference type="EMBL" id="BSXS01010813">
    <property type="protein sequence ID" value="GME98976.1"/>
    <property type="molecule type" value="Genomic_DNA"/>
</dbReference>
<gene>
    <name evidence="1" type="ORF">Amon02_001058400</name>
</gene>
<evidence type="ECO:0000313" key="1">
    <source>
        <dbReference type="EMBL" id="GME98976.1"/>
    </source>
</evidence>
<reference evidence="1" key="1">
    <citation type="submission" date="2023-04" db="EMBL/GenBank/DDBJ databases">
        <title>Ambrosiozyma monospora NBRC 10751.</title>
        <authorList>
            <person name="Ichikawa N."/>
            <person name="Sato H."/>
            <person name="Tonouchi N."/>
        </authorList>
    </citation>
    <scope>NUCLEOTIDE SEQUENCE</scope>
    <source>
        <strain evidence="1">NBRC 10751</strain>
    </source>
</reference>
<name>A0ACB5U0K5_AMBMO</name>
<keyword evidence="2" id="KW-1185">Reference proteome</keyword>
<organism evidence="1 2">
    <name type="scientific">Ambrosiozyma monospora</name>
    <name type="common">Yeast</name>
    <name type="synonym">Endomycopsis monosporus</name>
    <dbReference type="NCBI Taxonomy" id="43982"/>
    <lineage>
        <taxon>Eukaryota</taxon>
        <taxon>Fungi</taxon>
        <taxon>Dikarya</taxon>
        <taxon>Ascomycota</taxon>
        <taxon>Saccharomycotina</taxon>
        <taxon>Pichiomycetes</taxon>
        <taxon>Pichiales</taxon>
        <taxon>Pichiaceae</taxon>
        <taxon>Ambrosiozyma</taxon>
    </lineage>
</organism>
<protein>
    <submittedName>
        <fullName evidence="1">Unnamed protein product</fullName>
    </submittedName>
</protein>
<sequence length="275" mass="27102">MILSNKKANTPLLLLPTPIVTTLPLLFLAQLVVPLLPASSAAYSARGSSAAAADNFSDDYITITDIYTTDLTATVTVSCSSCANSDSTASLVSANKAVTNVLTVPVSDIPSSAIASAGSTGTVTITTTHSVMHAITVTLPCEGGFTTSVASVGKLITETVAIPVTGVPSVAGHAVAATSLASSGYSAAAASAASARGSSAAADIFSNEYITLTTVFTEDVTGTVTVSCSSCADTSSTESLVSANKAISQVLTVPVSAIPSSAISAAGTDVGNPNS</sequence>
<accession>A0ACB5U0K5</accession>
<proteinExistence type="predicted"/>
<comment type="caution">
    <text evidence="1">The sequence shown here is derived from an EMBL/GenBank/DDBJ whole genome shotgun (WGS) entry which is preliminary data.</text>
</comment>
<evidence type="ECO:0000313" key="2">
    <source>
        <dbReference type="Proteomes" id="UP001165064"/>
    </source>
</evidence>
<dbReference type="Proteomes" id="UP001165064">
    <property type="component" value="Unassembled WGS sequence"/>
</dbReference>